<feature type="region of interest" description="Disordered" evidence="1">
    <location>
        <begin position="901"/>
        <end position="926"/>
    </location>
</feature>
<sequence length="1045" mass="115440">MPITGFTWARFKGGDIHILRNNQPSLPLEDALIVVEEITTLTDPDGNHKLEFKSLKNINAGVDPPPEFGRAIFNPSWVAQATRTSPSSISFNGITLDERTGEITATASNDPHLITSFFMEVVLEPSSGHTLSLPPNATPPIIVVHVHNSITSAWVTPSSLTVRPDILKGISQLELKLVSTKPIEKITWGSDDTFQHSMGKFLLNGFDPFEGVTNFSQGAAFLFPSSVLFDNRRLFPVNEVFVDPIHLEVKYASQANPVRMTIPTHLIHLIQTGQTFDDGAGNTVFEVSNVEKKAQYKASAYATFDDGTIGDLTNQHGLTWARGAGVDATDIKFDSDGAFEVATSAVTKTLPIMMQLPVRLTGTGVTGATGNVIVRDSWLNATPIAERLAGSPIQLPAAEIPNVLFVAEGFTNRGEFRHAALSVYDKLRNESKTTPWNHLFRNRMNAWMLFEESRESSASYLYESIALENVRVEDGTSRNVALPLWEMIDFGASRLNDSIGLNVSALVSRVGLPLPADAQATRAAKTNEWRQLVDTNFGTGNLSFSDDEFNFWRRLSQRILVEERDTAWGLRCGEKPKPYPTVQSNFIALNDEARLQRSNLDLFLSRVRADSVTGDLVGERFWGRDRQGKFGKDYGLVVFLVGGSRSIGARFSETRFPQGLVNTGIGAGMVDARVALSFLGPQFTGTFPFFVWTRTTGAPSFQMDPFPVPPQVSVTAFATIAHELGHSFNLEDEYARIGRLRMPEAEQDRVRSVFNLQGHNDLLTAGQLSGEGIKWRWPRIKKAGVLESAPTVGSQISVILRAGDVGQFVVNETVRFRQRNLRTPLADLSSPDLKILSKDESNRTVVLEPLITTPVNWGAFGPNSLLYAPVKAPTENRNNPMNDVYAEVLSPLLRHQINETHSPQTREPCQEDDKDQQDPVNLPANLNRPQEHRRIVGLFSGGKGFSCDVYHASGECLMRKETALISQAVGGVITSTDRHTYQFCHVCQYILVDQIDPRQHGEIDKKYDENYPSLDKPTSVLKTVLIIAGVLVLLGLGYLIAKKSD</sequence>
<dbReference type="Proteomes" id="UP000182649">
    <property type="component" value="Unassembled WGS sequence"/>
</dbReference>
<evidence type="ECO:0000313" key="4">
    <source>
        <dbReference type="Proteomes" id="UP000182649"/>
    </source>
</evidence>
<organism evidence="3 4">
    <name type="scientific">Nitrosospira multiformis</name>
    <dbReference type="NCBI Taxonomy" id="1231"/>
    <lineage>
        <taxon>Bacteria</taxon>
        <taxon>Pseudomonadati</taxon>
        <taxon>Pseudomonadota</taxon>
        <taxon>Betaproteobacteria</taxon>
        <taxon>Nitrosomonadales</taxon>
        <taxon>Nitrosomonadaceae</taxon>
        <taxon>Nitrosospira</taxon>
    </lineage>
</organism>
<evidence type="ECO:0000256" key="2">
    <source>
        <dbReference type="SAM" id="Phobius"/>
    </source>
</evidence>
<dbReference type="OrthoDB" id="3655355at2"/>
<evidence type="ECO:0000256" key="1">
    <source>
        <dbReference type="SAM" id="MobiDB-lite"/>
    </source>
</evidence>
<dbReference type="AlphaFoldDB" id="A0A1I7HIQ3"/>
<keyword evidence="2" id="KW-0812">Transmembrane</keyword>
<name>A0A1I7HIQ3_9PROT</name>
<gene>
    <name evidence="3" type="ORF">SAMN05216417_109102</name>
</gene>
<accession>A0A1I7HIQ3</accession>
<reference evidence="3 4" key="1">
    <citation type="submission" date="2016-10" db="EMBL/GenBank/DDBJ databases">
        <authorList>
            <person name="de Groot N.N."/>
        </authorList>
    </citation>
    <scope>NUCLEOTIDE SEQUENCE [LARGE SCALE GENOMIC DNA]</scope>
    <source>
        <strain evidence="3 4">Nl14</strain>
    </source>
</reference>
<proteinExistence type="predicted"/>
<keyword evidence="2" id="KW-1133">Transmembrane helix</keyword>
<feature type="transmembrane region" description="Helical" evidence="2">
    <location>
        <begin position="1020"/>
        <end position="1041"/>
    </location>
</feature>
<dbReference type="RefSeq" id="WP_074974957.1">
    <property type="nucleotide sequence ID" value="NZ_FPBZ01000009.1"/>
</dbReference>
<protein>
    <submittedName>
        <fullName evidence="3">Uncharacterized protein</fullName>
    </submittedName>
</protein>
<dbReference type="EMBL" id="FPBZ01000009">
    <property type="protein sequence ID" value="SFU60472.1"/>
    <property type="molecule type" value="Genomic_DNA"/>
</dbReference>
<keyword evidence="2" id="KW-0472">Membrane</keyword>
<evidence type="ECO:0000313" key="3">
    <source>
        <dbReference type="EMBL" id="SFU60472.1"/>
    </source>
</evidence>